<dbReference type="AlphaFoldDB" id="A0A397V1I6"/>
<gene>
    <name evidence="1" type="ORF">C2G38_2041205</name>
</gene>
<evidence type="ECO:0000313" key="2">
    <source>
        <dbReference type="Proteomes" id="UP000266673"/>
    </source>
</evidence>
<dbReference type="Proteomes" id="UP000266673">
    <property type="component" value="Unassembled WGS sequence"/>
</dbReference>
<dbReference type="EMBL" id="QKWP01000949">
    <property type="protein sequence ID" value="RIB13176.1"/>
    <property type="molecule type" value="Genomic_DNA"/>
</dbReference>
<dbReference type="OrthoDB" id="2394134at2759"/>
<accession>A0A397V1I6</accession>
<organism evidence="1 2">
    <name type="scientific">Gigaspora rosea</name>
    <dbReference type="NCBI Taxonomy" id="44941"/>
    <lineage>
        <taxon>Eukaryota</taxon>
        <taxon>Fungi</taxon>
        <taxon>Fungi incertae sedis</taxon>
        <taxon>Mucoromycota</taxon>
        <taxon>Glomeromycotina</taxon>
        <taxon>Glomeromycetes</taxon>
        <taxon>Diversisporales</taxon>
        <taxon>Gigasporaceae</taxon>
        <taxon>Gigaspora</taxon>
    </lineage>
</organism>
<evidence type="ECO:0000313" key="1">
    <source>
        <dbReference type="EMBL" id="RIB13176.1"/>
    </source>
</evidence>
<reference evidence="1 2" key="1">
    <citation type="submission" date="2018-06" db="EMBL/GenBank/DDBJ databases">
        <title>Comparative genomics reveals the genomic features of Rhizophagus irregularis, R. cerebriforme, R. diaphanum and Gigaspora rosea, and their symbiotic lifestyle signature.</title>
        <authorList>
            <person name="Morin E."/>
            <person name="San Clemente H."/>
            <person name="Chen E.C.H."/>
            <person name="De La Providencia I."/>
            <person name="Hainaut M."/>
            <person name="Kuo A."/>
            <person name="Kohler A."/>
            <person name="Murat C."/>
            <person name="Tang N."/>
            <person name="Roy S."/>
            <person name="Loubradou J."/>
            <person name="Henrissat B."/>
            <person name="Grigoriev I.V."/>
            <person name="Corradi N."/>
            <person name="Roux C."/>
            <person name="Martin F.M."/>
        </authorList>
    </citation>
    <scope>NUCLEOTIDE SEQUENCE [LARGE SCALE GENOMIC DNA]</scope>
    <source>
        <strain evidence="1 2">DAOM 194757</strain>
    </source>
</reference>
<keyword evidence="2" id="KW-1185">Reference proteome</keyword>
<protein>
    <submittedName>
        <fullName evidence="1">Uncharacterized protein</fullName>
    </submittedName>
</protein>
<name>A0A397V1I6_9GLOM</name>
<comment type="caution">
    <text evidence="1">The sequence shown here is derived from an EMBL/GenBank/DDBJ whole genome shotgun (WGS) entry which is preliminary data.</text>
</comment>
<sequence length="125" mass="13915">MNGTCPMPVIRGYGYSEINTKAVKKVVFLHGKWYTILPALTLDGIIAIDIMENSYCNRDVVCNGAKDKGICNGAKGKVACNDDKGKDSCNNSECSAKDGIEDDSQIKRWFFYHYSYLSKEINSKL</sequence>
<proteinExistence type="predicted"/>
<dbReference type="STRING" id="44941.A0A397V1I6"/>